<sequence length="1218" mass="137897">MMCDIMPTISEDPPEIQYGQNEETNFEQLMVNMLDERDKLMETLRETQDTLSLTRSKLNEAQKEKESLMAHLETVLSEGDEQLIDKLATLDGINSDSSNNLKEDHENNHVRRIAEDFASMLKELNQSREQLLEKEEEILELKAERCNTRLLLEHLECLVARHERSLRMTVVKRQAASAGGVSSEVEVLKALKSLFEHHKALDEKVRERLRQAVERGNSLENELEDSKDKIRQLEQENENIRIRNLKRLTRHEDDGLQDMHLANGENNDNRKQMSNGPMDPTLSAGCLHDEQIDELQFLLTKRGKDIDRMTRESREFKEKATLLEEDVRITNKQLERATNQIQKLERDLDEAAAQKSDMEDRIATLEKRYVRMQHEVTALNDDNERLETELAAKETELIQAEEKQRSYQERLELSEQNLNQLHRKAEALPKIEEELAERMAALNKAAEKQGSAEEQVTKFKTQVEELQAELKRAREREKMNEDHNTRLSATIDKLLTESNERLQAHLKERMGALEEKTAVTQELEAMKAQVEDLQKEKEILARELARIKEERRQSQETKELVERATQSMGPGSASDVLYREQRGRRCLEENPSQVFTLNEQEWQKMEQENVLKNITIAFDTTRPSDSTALDFDDNEGSEVAGDALTLASLLQQQIDAINQELNYLQDEHRTTEEKTDELVKSATGSTGPRRLSGANEDYLSNSTSSFPFPPLDPMDTTPIWVKSSKDGSLNNLNDDSPTPPTPSSVASDSTESPKTSITSPVPDVISTAVNNNGNSKLKYEIKDNSNDSLPSATSTSTTSSAESLTKTQSANKKKGIKGSFGRLFGSKGKGRSKDPSSAPDSDSVSMDSVTTGNGQRELDRGIKKKSHLLAEALEAGTPFGLWNAPTVVAWLELWVGMPAWYVAACQANVKSGAIMSALSDTEIQHEIGISNPLHRLKLRLAIQEIITLTTPSSPHTNRNSLVYGEMNHDWVANEWLEHIGLSQYKTLFEECLVDARMLDHISKKEYQKYLKVVDSFHRHSIQCGIKCLSLLNYDRRVLEKRQHLSQGEPKDVMVWSNQRVIDWLKSVGVNEFADNLQHTGVHGAVIALDDGFDCNALAYALQIPSQNTQIRQILDREYTCLLCSGTDRAVANDLGDGEFKRTKSWRKVFKSKDKSKHKEKDKEKEAVRKSSSGSESSLSQCSSSSSPKSTSKNYKNIESKKTELKSMDAGSFRKGKQC</sequence>
<feature type="region of interest" description="Disordered" evidence="5">
    <location>
        <begin position="251"/>
        <end position="278"/>
    </location>
</feature>
<dbReference type="InParanoid" id="A0A6P8HYI9"/>
<feature type="compositionally biased region" description="Basic and acidic residues" evidence="5">
    <location>
        <begin position="1195"/>
        <end position="1206"/>
    </location>
</feature>
<evidence type="ECO:0000259" key="6">
    <source>
        <dbReference type="PROSITE" id="PS50105"/>
    </source>
</evidence>
<dbReference type="InterPro" id="IPR001660">
    <property type="entry name" value="SAM"/>
</dbReference>
<evidence type="ECO:0000256" key="5">
    <source>
        <dbReference type="SAM" id="MobiDB-lite"/>
    </source>
</evidence>
<evidence type="ECO:0000256" key="1">
    <source>
        <dbReference type="ARBA" id="ARBA00007026"/>
    </source>
</evidence>
<reference evidence="8" key="1">
    <citation type="submission" date="2025-08" db="UniProtKB">
        <authorList>
            <consortium name="RefSeq"/>
        </authorList>
    </citation>
    <scope>IDENTIFICATION</scope>
</reference>
<dbReference type="InterPro" id="IPR057892">
    <property type="entry name" value="LIP-1_CC2"/>
</dbReference>
<feature type="domain" description="SAM" evidence="6">
    <location>
        <begin position="1055"/>
        <end position="1087"/>
    </location>
</feature>
<dbReference type="InterPro" id="IPR013761">
    <property type="entry name" value="SAM/pointed_sf"/>
</dbReference>
<dbReference type="PANTHER" id="PTHR12587:SF20">
    <property type="entry name" value="LIPRIN-ALPHA, ISOFORM E"/>
    <property type="match status" value="1"/>
</dbReference>
<dbReference type="RefSeq" id="XP_031557687.1">
    <property type="nucleotide sequence ID" value="XM_031701827.1"/>
</dbReference>
<dbReference type="SUPFAM" id="SSF47769">
    <property type="entry name" value="SAM/Pointed domain"/>
    <property type="match status" value="3"/>
</dbReference>
<keyword evidence="2" id="KW-0677">Repeat</keyword>
<feature type="coiled-coil region" evidence="4">
    <location>
        <begin position="114"/>
        <end position="144"/>
    </location>
</feature>
<dbReference type="GO" id="GO:0048786">
    <property type="term" value="C:presynaptic active zone"/>
    <property type="evidence" value="ECO:0007669"/>
    <property type="project" value="TreeGrafter"/>
</dbReference>
<organism evidence="7 8">
    <name type="scientific">Actinia tenebrosa</name>
    <name type="common">Australian red waratah sea anemone</name>
    <dbReference type="NCBI Taxonomy" id="6105"/>
    <lineage>
        <taxon>Eukaryota</taxon>
        <taxon>Metazoa</taxon>
        <taxon>Cnidaria</taxon>
        <taxon>Anthozoa</taxon>
        <taxon>Hexacorallia</taxon>
        <taxon>Actiniaria</taxon>
        <taxon>Actiniidae</taxon>
        <taxon>Actinia</taxon>
    </lineage>
</organism>
<feature type="region of interest" description="Disordered" evidence="5">
    <location>
        <begin position="668"/>
        <end position="859"/>
    </location>
</feature>
<feature type="region of interest" description="Disordered" evidence="5">
    <location>
        <begin position="1150"/>
        <end position="1218"/>
    </location>
</feature>
<feature type="region of interest" description="Disordered" evidence="5">
    <location>
        <begin position="550"/>
        <end position="577"/>
    </location>
</feature>
<dbReference type="SMART" id="SM00454">
    <property type="entry name" value="SAM"/>
    <property type="match status" value="3"/>
</dbReference>
<dbReference type="GO" id="GO:0005737">
    <property type="term" value="C:cytoplasm"/>
    <property type="evidence" value="ECO:0007669"/>
    <property type="project" value="UniProtKB-ARBA"/>
</dbReference>
<evidence type="ECO:0000313" key="8">
    <source>
        <dbReference type="RefSeq" id="XP_031557687.1"/>
    </source>
</evidence>
<feature type="coiled-coil region" evidence="4">
    <location>
        <begin position="306"/>
        <end position="424"/>
    </location>
</feature>
<feature type="domain" description="SAM" evidence="6">
    <location>
        <begin position="882"/>
        <end position="948"/>
    </location>
</feature>
<feature type="compositionally biased region" description="Basic and acidic residues" evidence="5">
    <location>
        <begin position="668"/>
        <end position="679"/>
    </location>
</feature>
<feature type="compositionally biased region" description="Basic and acidic residues" evidence="5">
    <location>
        <begin position="550"/>
        <end position="562"/>
    </location>
</feature>
<keyword evidence="7" id="KW-1185">Reference proteome</keyword>
<dbReference type="Proteomes" id="UP000515163">
    <property type="component" value="Unplaced"/>
</dbReference>
<feature type="coiled-coil region" evidence="4">
    <location>
        <begin position="30"/>
        <end position="78"/>
    </location>
</feature>
<accession>A0A6P8HYI9</accession>
<gene>
    <name evidence="8" type="primary">LOC116294266</name>
</gene>
<dbReference type="Pfam" id="PF25526">
    <property type="entry name" value="LIP-1"/>
    <property type="match status" value="1"/>
</dbReference>
<evidence type="ECO:0000256" key="3">
    <source>
        <dbReference type="ARBA" id="ARBA00023054"/>
    </source>
</evidence>
<dbReference type="PROSITE" id="PS50105">
    <property type="entry name" value="SAM_DOMAIN"/>
    <property type="match status" value="3"/>
</dbReference>
<proteinExistence type="inferred from homology"/>
<evidence type="ECO:0000256" key="2">
    <source>
        <dbReference type="ARBA" id="ARBA00022737"/>
    </source>
</evidence>
<keyword evidence="3 4" id="KW-0175">Coiled coil</keyword>
<feature type="coiled-coil region" evidence="4">
    <location>
        <begin position="449"/>
        <end position="483"/>
    </location>
</feature>
<dbReference type="InterPro" id="IPR029515">
    <property type="entry name" value="Liprin"/>
</dbReference>
<feature type="compositionally biased region" description="Low complexity" evidence="5">
    <location>
        <begin position="1170"/>
        <end position="1191"/>
    </location>
</feature>
<protein>
    <submittedName>
        <fullName evidence="8">Liprin-alpha-1-like</fullName>
    </submittedName>
</protein>
<comment type="similarity">
    <text evidence="1">Belongs to the liprin family. Liprin-alpha subfamily.</text>
</comment>
<dbReference type="FunCoup" id="A0A6P8HYI9">
    <property type="interactions" value="1849"/>
</dbReference>
<dbReference type="PANTHER" id="PTHR12587">
    <property type="entry name" value="LAR INTERACTING PROTEIN LIP -RELATED PROTEIN"/>
    <property type="match status" value="1"/>
</dbReference>
<name>A0A6P8HYI9_ACTTE</name>
<feature type="compositionally biased region" description="Low complexity" evidence="5">
    <location>
        <begin position="788"/>
        <end position="807"/>
    </location>
</feature>
<dbReference type="Pfam" id="PF07647">
    <property type="entry name" value="SAM_2"/>
    <property type="match status" value="1"/>
</dbReference>
<feature type="compositionally biased region" description="Basic and acidic residues" evidence="5">
    <location>
        <begin position="1150"/>
        <end position="1168"/>
    </location>
</feature>
<dbReference type="Pfam" id="PF00536">
    <property type="entry name" value="SAM_1"/>
    <property type="match status" value="2"/>
</dbReference>
<dbReference type="FunFam" id="1.10.150.50:FF:000004">
    <property type="entry name" value="PTPRF interacting protein alpha 1"/>
    <property type="match status" value="1"/>
</dbReference>
<dbReference type="AlphaFoldDB" id="A0A6P8HYI9"/>
<feature type="compositionally biased region" description="Low complexity" evidence="5">
    <location>
        <begin position="835"/>
        <end position="849"/>
    </location>
</feature>
<dbReference type="OrthoDB" id="2132119at2759"/>
<dbReference type="Gene3D" id="1.10.150.50">
    <property type="entry name" value="Transcription Factor, Ets-1"/>
    <property type="match status" value="3"/>
</dbReference>
<dbReference type="GeneID" id="116294266"/>
<feature type="coiled-coil region" evidence="4">
    <location>
        <begin position="209"/>
        <end position="243"/>
    </location>
</feature>
<dbReference type="GO" id="GO:0050808">
    <property type="term" value="P:synapse organization"/>
    <property type="evidence" value="ECO:0007669"/>
    <property type="project" value="TreeGrafter"/>
</dbReference>
<feature type="domain" description="SAM" evidence="6">
    <location>
        <begin position="974"/>
        <end position="1031"/>
    </location>
</feature>
<evidence type="ECO:0000256" key="4">
    <source>
        <dbReference type="SAM" id="Coils"/>
    </source>
</evidence>
<dbReference type="InterPro" id="IPR037620">
    <property type="entry name" value="LIP-1_SAM_1"/>
</dbReference>
<evidence type="ECO:0000313" key="7">
    <source>
        <dbReference type="Proteomes" id="UP000515163"/>
    </source>
</evidence>
<dbReference type="KEGG" id="aten:116294266"/>
<dbReference type="CDD" id="cd09562">
    <property type="entry name" value="SAM_liprin-alpha1_2_3_4_repeat1"/>
    <property type="match status" value="1"/>
</dbReference>